<evidence type="ECO:0000313" key="2">
    <source>
        <dbReference type="Proteomes" id="UP000197138"/>
    </source>
</evidence>
<evidence type="ECO:0000313" key="1">
    <source>
        <dbReference type="EMBL" id="OWM67889.1"/>
    </source>
</evidence>
<dbReference type="EMBL" id="MTKT01005370">
    <property type="protein sequence ID" value="OWM67889.1"/>
    <property type="molecule type" value="Genomic_DNA"/>
</dbReference>
<organism evidence="1 2">
    <name type="scientific">Punica granatum</name>
    <name type="common">Pomegranate</name>
    <dbReference type="NCBI Taxonomy" id="22663"/>
    <lineage>
        <taxon>Eukaryota</taxon>
        <taxon>Viridiplantae</taxon>
        <taxon>Streptophyta</taxon>
        <taxon>Embryophyta</taxon>
        <taxon>Tracheophyta</taxon>
        <taxon>Spermatophyta</taxon>
        <taxon>Magnoliopsida</taxon>
        <taxon>eudicotyledons</taxon>
        <taxon>Gunneridae</taxon>
        <taxon>Pentapetalae</taxon>
        <taxon>rosids</taxon>
        <taxon>malvids</taxon>
        <taxon>Myrtales</taxon>
        <taxon>Lythraceae</taxon>
        <taxon>Punica</taxon>
    </lineage>
</organism>
<reference evidence="2" key="1">
    <citation type="journal article" date="2017" name="Plant J.">
        <title>The pomegranate (Punica granatum L.) genome and the genomics of punicalagin biosynthesis.</title>
        <authorList>
            <person name="Qin G."/>
            <person name="Xu C."/>
            <person name="Ming R."/>
            <person name="Tang H."/>
            <person name="Guyot R."/>
            <person name="Kramer E.M."/>
            <person name="Hu Y."/>
            <person name="Yi X."/>
            <person name="Qi Y."/>
            <person name="Xu X."/>
            <person name="Gao Z."/>
            <person name="Pan H."/>
            <person name="Jian J."/>
            <person name="Tian Y."/>
            <person name="Yue Z."/>
            <person name="Xu Y."/>
        </authorList>
    </citation>
    <scope>NUCLEOTIDE SEQUENCE [LARGE SCALE GENOMIC DNA]</scope>
    <source>
        <strain evidence="2">cv. Dabenzi</strain>
    </source>
</reference>
<protein>
    <submittedName>
        <fullName evidence="1">Uncharacterized protein</fullName>
    </submittedName>
</protein>
<accession>A0A218W5V2</accession>
<gene>
    <name evidence="1" type="ORF">CDL15_Pgr010827</name>
</gene>
<sequence>MALPVEEMQRPEINSFTDGLILMFSVQFEQIQAVFDIRLIMFVISELGGNALESSLGDHPRVKQAVTQVFASGISGSVRLLIRGTSMNSFFNLFILFPHVPAALLFHESELETCTLKIVKWVMIQQSA</sequence>
<proteinExistence type="predicted"/>
<name>A0A218W5V2_PUNGR</name>
<dbReference type="Proteomes" id="UP000197138">
    <property type="component" value="Unassembled WGS sequence"/>
</dbReference>
<dbReference type="AlphaFoldDB" id="A0A218W5V2"/>
<comment type="caution">
    <text evidence="1">The sequence shown here is derived from an EMBL/GenBank/DDBJ whole genome shotgun (WGS) entry which is preliminary data.</text>
</comment>